<sequence length="234" mass="26544">MAFYPIIRKASMHTTIPLALRAIGFSRTRGFSIHAAKPVSTVVGKKNQSDDVFDRNLIRLLNSEIKCVVDSDLFTVAVDVPTGFPFKVEDNDGGRTIVLTREFEGENIRIKVDMPGKKDCTSDELEIETSIPIVVTVSKVNYDSCLQFGLRCFPDRFSIHSLSLSKSGNPKDGIKYTGSSFLKLSEHLRNALNKYLETRGLTSRVANFLIEYMMCKDTEEYLRWLRTLKKLIEY</sequence>
<proteinExistence type="predicted"/>
<gene>
    <name evidence="1" type="ORF">M9H77_03811</name>
</gene>
<evidence type="ECO:0000313" key="2">
    <source>
        <dbReference type="Proteomes" id="UP001060085"/>
    </source>
</evidence>
<accession>A0ACC0CC80</accession>
<keyword evidence="2" id="KW-1185">Reference proteome</keyword>
<organism evidence="1 2">
    <name type="scientific">Catharanthus roseus</name>
    <name type="common">Madagascar periwinkle</name>
    <name type="synonym">Vinca rosea</name>
    <dbReference type="NCBI Taxonomy" id="4058"/>
    <lineage>
        <taxon>Eukaryota</taxon>
        <taxon>Viridiplantae</taxon>
        <taxon>Streptophyta</taxon>
        <taxon>Embryophyta</taxon>
        <taxon>Tracheophyta</taxon>
        <taxon>Spermatophyta</taxon>
        <taxon>Magnoliopsida</taxon>
        <taxon>eudicotyledons</taxon>
        <taxon>Gunneridae</taxon>
        <taxon>Pentapetalae</taxon>
        <taxon>asterids</taxon>
        <taxon>lamiids</taxon>
        <taxon>Gentianales</taxon>
        <taxon>Apocynaceae</taxon>
        <taxon>Rauvolfioideae</taxon>
        <taxon>Vinceae</taxon>
        <taxon>Catharanthinae</taxon>
        <taxon>Catharanthus</taxon>
    </lineage>
</organism>
<dbReference type="Proteomes" id="UP001060085">
    <property type="component" value="Linkage Group LG01"/>
</dbReference>
<reference evidence="2" key="1">
    <citation type="journal article" date="2023" name="Nat. Plants">
        <title>Single-cell RNA sequencing provides a high-resolution roadmap for understanding the multicellular compartmentation of specialized metabolism.</title>
        <authorList>
            <person name="Sun S."/>
            <person name="Shen X."/>
            <person name="Li Y."/>
            <person name="Li Y."/>
            <person name="Wang S."/>
            <person name="Li R."/>
            <person name="Zhang H."/>
            <person name="Shen G."/>
            <person name="Guo B."/>
            <person name="Wei J."/>
            <person name="Xu J."/>
            <person name="St-Pierre B."/>
            <person name="Chen S."/>
            <person name="Sun C."/>
        </authorList>
    </citation>
    <scope>NUCLEOTIDE SEQUENCE [LARGE SCALE GENOMIC DNA]</scope>
</reference>
<dbReference type="EMBL" id="CM044701">
    <property type="protein sequence ID" value="KAI5682583.1"/>
    <property type="molecule type" value="Genomic_DNA"/>
</dbReference>
<protein>
    <submittedName>
        <fullName evidence="1">Uncharacterized protein</fullName>
    </submittedName>
</protein>
<comment type="caution">
    <text evidence="1">The sequence shown here is derived from an EMBL/GenBank/DDBJ whole genome shotgun (WGS) entry which is preliminary data.</text>
</comment>
<evidence type="ECO:0000313" key="1">
    <source>
        <dbReference type="EMBL" id="KAI5682583.1"/>
    </source>
</evidence>
<name>A0ACC0CC80_CATRO</name>